<dbReference type="GO" id="GO:0001678">
    <property type="term" value="P:intracellular glucose homeostasis"/>
    <property type="evidence" value="ECO:0007669"/>
    <property type="project" value="InterPro"/>
</dbReference>
<gene>
    <name evidence="16" type="ORF">PACTADRAFT_37405</name>
</gene>
<dbReference type="FunFam" id="3.30.420.40:FF:000805">
    <property type="entry name" value="Hexokinase-2"/>
    <property type="match status" value="1"/>
</dbReference>
<dbReference type="InterPro" id="IPR022672">
    <property type="entry name" value="Hexokinase_N"/>
</dbReference>
<keyword evidence="5 13" id="KW-0547">Nucleotide-binding</keyword>
<accession>A0A1E4U2K2</accession>
<dbReference type="GO" id="GO:0006006">
    <property type="term" value="P:glucose metabolic process"/>
    <property type="evidence" value="ECO:0007669"/>
    <property type="project" value="TreeGrafter"/>
</dbReference>
<reference evidence="17" key="1">
    <citation type="submission" date="2016-05" db="EMBL/GenBank/DDBJ databases">
        <title>Comparative genomics of biotechnologically important yeasts.</title>
        <authorList>
            <consortium name="DOE Joint Genome Institute"/>
            <person name="Riley R."/>
            <person name="Haridas S."/>
            <person name="Wolfe K.H."/>
            <person name="Lopes M.R."/>
            <person name="Hittinger C.T."/>
            <person name="Goker M."/>
            <person name="Salamov A."/>
            <person name="Wisecaver J."/>
            <person name="Long T.M."/>
            <person name="Aerts A.L."/>
            <person name="Barry K."/>
            <person name="Choi C."/>
            <person name="Clum A."/>
            <person name="Coughlan A.Y."/>
            <person name="Deshpande S."/>
            <person name="Douglass A.P."/>
            <person name="Hanson S.J."/>
            <person name="Klenk H.-P."/>
            <person name="Labutti K."/>
            <person name="Lapidus A."/>
            <person name="Lindquist E."/>
            <person name="Lipzen A."/>
            <person name="Meier-Kolthoff J.P."/>
            <person name="Ohm R.A."/>
            <person name="Otillar R.P."/>
            <person name="Pangilinan J."/>
            <person name="Peng Y."/>
            <person name="Rokas A."/>
            <person name="Rosa C.A."/>
            <person name="Scheuner C."/>
            <person name="Sibirny A.A."/>
            <person name="Slot J.C."/>
            <person name="Stielow J.B."/>
            <person name="Sun H."/>
            <person name="Kurtzman C.P."/>
            <person name="Blackwell M."/>
            <person name="Grigoriev I.V."/>
            <person name="Jeffries T.W."/>
        </authorList>
    </citation>
    <scope>NUCLEOTIDE SEQUENCE [LARGE SCALE GENOMIC DNA]</scope>
    <source>
        <strain evidence="17">NRRL Y-2460</strain>
    </source>
</reference>
<name>A0A1E4U2K2_PACTA</name>
<comment type="pathway">
    <text evidence="1">Carbohydrate degradation; glycolysis; D-glyceraldehyde 3-phosphate and glycerone phosphate from D-glucose: step 1/4.</text>
</comment>
<dbReference type="InterPro" id="IPR022673">
    <property type="entry name" value="Hexokinase_C"/>
</dbReference>
<dbReference type="InterPro" id="IPR043129">
    <property type="entry name" value="ATPase_NBD"/>
</dbReference>
<dbReference type="STRING" id="669874.A0A1E4U2K2"/>
<comment type="pathway">
    <text evidence="2">Carbohydrate metabolism; hexose metabolism.</text>
</comment>
<dbReference type="EC" id="2.7.1.-" evidence="13"/>
<keyword evidence="8 13" id="KW-0324">Glycolysis</keyword>
<evidence type="ECO:0000256" key="7">
    <source>
        <dbReference type="ARBA" id="ARBA00022840"/>
    </source>
</evidence>
<evidence type="ECO:0000256" key="13">
    <source>
        <dbReference type="RuleBase" id="RU362007"/>
    </source>
</evidence>
<dbReference type="OrthoDB" id="419537at2759"/>
<evidence type="ECO:0000259" key="14">
    <source>
        <dbReference type="Pfam" id="PF00349"/>
    </source>
</evidence>
<evidence type="ECO:0000313" key="17">
    <source>
        <dbReference type="Proteomes" id="UP000094236"/>
    </source>
</evidence>
<comment type="function">
    <text evidence="12">Catalyzes the phosphorylation of hexose, such as D-glucose and D-fructose, to hexose 6-phosphate (D-glucose 6-phosphate and D-fructose 6-phosphate, respectively). Mediates the initial step of glycolysis by catalyzing phosphorylation of D-glucose to D-glucose 6-phosphate.</text>
</comment>
<dbReference type="InterPro" id="IPR019807">
    <property type="entry name" value="Hexokinase_BS"/>
</dbReference>
<dbReference type="AlphaFoldDB" id="A0A1E4U2K2"/>
<organism evidence="16 17">
    <name type="scientific">Pachysolen tannophilus NRRL Y-2460</name>
    <dbReference type="NCBI Taxonomy" id="669874"/>
    <lineage>
        <taxon>Eukaryota</taxon>
        <taxon>Fungi</taxon>
        <taxon>Dikarya</taxon>
        <taxon>Ascomycota</taxon>
        <taxon>Saccharomycotina</taxon>
        <taxon>Pichiomycetes</taxon>
        <taxon>Pachysolenaceae</taxon>
        <taxon>Pachysolen</taxon>
    </lineage>
</organism>
<evidence type="ECO:0000256" key="3">
    <source>
        <dbReference type="ARBA" id="ARBA00009225"/>
    </source>
</evidence>
<protein>
    <recommendedName>
        <fullName evidence="13">Phosphotransferase</fullName>
        <ecNumber evidence="13">2.7.1.-</ecNumber>
    </recommendedName>
</protein>
<dbReference type="PROSITE" id="PS51748">
    <property type="entry name" value="HEXOKINASE_2"/>
    <property type="match status" value="1"/>
</dbReference>
<sequence length="495" mass="55274">MFHLGPKRPPSRKGSMADVPRNLMDELAKYQELLTVSPQKLKKITDHFISELEKGLSVKGGNIPMIPTWIVDYPTGEETGEYLAIDLGGTNLRVVLVKLLGNCKFDTEQSKYHLPSDIRTTRDKDILFSYIADSVAKFINDLYPNGVPKGKILPLGFTFSYPCTQSRIDTGVLQRWTKGFDIPGVEGYDVVPMLVSQFEKRKVPVKLVALINDTSGTLVASRYTDPATEMGLIFGTGCNGAYYDRIHNIPKLAGKLQDDITQDSPMLINCEYGSFDNEHLALPRTKYDIIIDAQSPRPNQQAFEKMIAGYYLGEVLRLILVELYEKNLILEKYKSDNEGIKLLNEPYILDTEVLTRIEDDPFENLEDTCTLFKEKLHLEFTSPERKLIRKLAELIGTRAARLSICGIAAVTKKMNYLKCHCAADGSVFNHYTNFPARAVDGLADIFDWKLQGLKPEDYPIQIVPSEDGSGVGAAVAAALTHRRIEKGLSVGLKGA</sequence>
<keyword evidence="4 13" id="KW-0808">Transferase</keyword>
<evidence type="ECO:0000256" key="10">
    <source>
        <dbReference type="ARBA" id="ARBA00047905"/>
    </source>
</evidence>
<feature type="domain" description="Hexokinase C-terminal" evidence="15">
    <location>
        <begin position="229"/>
        <end position="479"/>
    </location>
</feature>
<dbReference type="Gene3D" id="3.40.367.20">
    <property type="match status" value="1"/>
</dbReference>
<evidence type="ECO:0000256" key="6">
    <source>
        <dbReference type="ARBA" id="ARBA00022777"/>
    </source>
</evidence>
<dbReference type="GO" id="GO:0004340">
    <property type="term" value="F:glucokinase activity"/>
    <property type="evidence" value="ECO:0007669"/>
    <property type="project" value="TreeGrafter"/>
</dbReference>
<proteinExistence type="inferred from homology"/>
<dbReference type="InterPro" id="IPR001312">
    <property type="entry name" value="Hexokinase"/>
</dbReference>
<keyword evidence="17" id="KW-1185">Reference proteome</keyword>
<evidence type="ECO:0000256" key="11">
    <source>
        <dbReference type="ARBA" id="ARBA00048160"/>
    </source>
</evidence>
<dbReference type="UniPathway" id="UPA00109">
    <property type="reaction ID" value="UER00180"/>
</dbReference>
<evidence type="ECO:0000313" key="16">
    <source>
        <dbReference type="EMBL" id="ODV98235.1"/>
    </source>
</evidence>
<comment type="catalytic activity">
    <reaction evidence="11">
        <text>D-glucose + ATP = D-glucose 6-phosphate + ADP + H(+)</text>
        <dbReference type="Rhea" id="RHEA:17825"/>
        <dbReference type="ChEBI" id="CHEBI:4167"/>
        <dbReference type="ChEBI" id="CHEBI:15378"/>
        <dbReference type="ChEBI" id="CHEBI:30616"/>
        <dbReference type="ChEBI" id="CHEBI:61548"/>
        <dbReference type="ChEBI" id="CHEBI:456216"/>
        <dbReference type="EC" id="2.7.1.1"/>
    </reaction>
    <physiologicalReaction direction="left-to-right" evidence="11">
        <dbReference type="Rhea" id="RHEA:17826"/>
    </physiologicalReaction>
</comment>
<dbReference type="PANTHER" id="PTHR19443:SF16">
    <property type="entry name" value="HEXOKINASE TYPE 1-RELATED"/>
    <property type="match status" value="1"/>
</dbReference>
<evidence type="ECO:0000256" key="5">
    <source>
        <dbReference type="ARBA" id="ARBA00022741"/>
    </source>
</evidence>
<evidence type="ECO:0000256" key="4">
    <source>
        <dbReference type="ARBA" id="ARBA00022679"/>
    </source>
</evidence>
<evidence type="ECO:0000256" key="1">
    <source>
        <dbReference type="ARBA" id="ARBA00004888"/>
    </source>
</evidence>
<evidence type="ECO:0000256" key="9">
    <source>
        <dbReference type="ARBA" id="ARBA00044613"/>
    </source>
</evidence>
<dbReference type="Proteomes" id="UP000094236">
    <property type="component" value="Unassembled WGS sequence"/>
</dbReference>
<dbReference type="GO" id="GO:0005739">
    <property type="term" value="C:mitochondrion"/>
    <property type="evidence" value="ECO:0007669"/>
    <property type="project" value="TreeGrafter"/>
</dbReference>
<dbReference type="Pfam" id="PF03727">
    <property type="entry name" value="Hexokinase_2"/>
    <property type="match status" value="1"/>
</dbReference>
<comment type="similarity">
    <text evidence="3 13">Belongs to the hexokinase family.</text>
</comment>
<dbReference type="GO" id="GO:0005524">
    <property type="term" value="F:ATP binding"/>
    <property type="evidence" value="ECO:0007669"/>
    <property type="project" value="UniProtKB-UniRule"/>
</dbReference>
<dbReference type="Gene3D" id="1.10.287.1250">
    <property type="match status" value="1"/>
</dbReference>
<dbReference type="Gene3D" id="3.30.420.40">
    <property type="match status" value="1"/>
</dbReference>
<evidence type="ECO:0000259" key="15">
    <source>
        <dbReference type="Pfam" id="PF03727"/>
    </source>
</evidence>
<feature type="domain" description="Hexokinase N-terminal" evidence="14">
    <location>
        <begin position="27"/>
        <end position="223"/>
    </location>
</feature>
<dbReference type="GO" id="GO:0006096">
    <property type="term" value="P:glycolytic process"/>
    <property type="evidence" value="ECO:0007669"/>
    <property type="project" value="UniProtKB-UniPathway"/>
</dbReference>
<dbReference type="PRINTS" id="PR00475">
    <property type="entry name" value="HEXOKINASE"/>
</dbReference>
<keyword evidence="7 13" id="KW-0067">ATP-binding</keyword>
<dbReference type="SUPFAM" id="SSF53067">
    <property type="entry name" value="Actin-like ATPase domain"/>
    <property type="match status" value="2"/>
</dbReference>
<dbReference type="GO" id="GO:0005829">
    <property type="term" value="C:cytosol"/>
    <property type="evidence" value="ECO:0007669"/>
    <property type="project" value="TreeGrafter"/>
</dbReference>
<dbReference type="FunFam" id="3.40.367.20:FF:000004">
    <property type="entry name" value="Phosphotransferase"/>
    <property type="match status" value="1"/>
</dbReference>
<dbReference type="PANTHER" id="PTHR19443">
    <property type="entry name" value="HEXOKINASE"/>
    <property type="match status" value="1"/>
</dbReference>
<evidence type="ECO:0000256" key="2">
    <source>
        <dbReference type="ARBA" id="ARBA00005028"/>
    </source>
</evidence>
<evidence type="ECO:0000256" key="12">
    <source>
        <dbReference type="ARBA" id="ARBA00057794"/>
    </source>
</evidence>
<dbReference type="GO" id="GO:0006013">
    <property type="term" value="P:mannose metabolic process"/>
    <property type="evidence" value="ECO:0007669"/>
    <property type="project" value="TreeGrafter"/>
</dbReference>
<evidence type="ECO:0000256" key="8">
    <source>
        <dbReference type="ARBA" id="ARBA00023152"/>
    </source>
</evidence>
<comment type="catalytic activity">
    <reaction evidence="9">
        <text>a D-hexose + ATP = a D-hexose 6-phosphate + ADP + H(+)</text>
        <dbReference type="Rhea" id="RHEA:22740"/>
        <dbReference type="ChEBI" id="CHEBI:4194"/>
        <dbReference type="ChEBI" id="CHEBI:15378"/>
        <dbReference type="ChEBI" id="CHEBI:30616"/>
        <dbReference type="ChEBI" id="CHEBI:229467"/>
        <dbReference type="ChEBI" id="CHEBI:456216"/>
        <dbReference type="EC" id="2.7.1.1"/>
    </reaction>
    <physiologicalReaction direction="left-to-right" evidence="9">
        <dbReference type="Rhea" id="RHEA:22741"/>
    </physiologicalReaction>
</comment>
<keyword evidence="6 13" id="KW-0418">Kinase</keyword>
<dbReference type="GO" id="GO:0005536">
    <property type="term" value="F:D-glucose binding"/>
    <property type="evidence" value="ECO:0007669"/>
    <property type="project" value="InterPro"/>
</dbReference>
<dbReference type="Pfam" id="PF00349">
    <property type="entry name" value="Hexokinase_1"/>
    <property type="match status" value="1"/>
</dbReference>
<dbReference type="EMBL" id="KV454011">
    <property type="protein sequence ID" value="ODV98235.1"/>
    <property type="molecule type" value="Genomic_DNA"/>
</dbReference>
<dbReference type="GO" id="GO:0019158">
    <property type="term" value="F:mannokinase activity"/>
    <property type="evidence" value="ECO:0007669"/>
    <property type="project" value="TreeGrafter"/>
</dbReference>
<comment type="catalytic activity">
    <reaction evidence="10">
        <text>D-fructose + ATP = D-fructose 6-phosphate + ADP + H(+)</text>
        <dbReference type="Rhea" id="RHEA:16125"/>
        <dbReference type="ChEBI" id="CHEBI:15378"/>
        <dbReference type="ChEBI" id="CHEBI:30616"/>
        <dbReference type="ChEBI" id="CHEBI:37721"/>
        <dbReference type="ChEBI" id="CHEBI:61527"/>
        <dbReference type="ChEBI" id="CHEBI:456216"/>
        <dbReference type="EC" id="2.7.1.1"/>
    </reaction>
    <physiologicalReaction direction="left-to-right" evidence="10">
        <dbReference type="Rhea" id="RHEA:16126"/>
    </physiologicalReaction>
</comment>
<dbReference type="PROSITE" id="PS00378">
    <property type="entry name" value="HEXOKINASE_1"/>
    <property type="match status" value="1"/>
</dbReference>
<dbReference type="GO" id="GO:0008865">
    <property type="term" value="F:fructokinase activity"/>
    <property type="evidence" value="ECO:0007669"/>
    <property type="project" value="TreeGrafter"/>
</dbReference>